<dbReference type="GO" id="GO:0003968">
    <property type="term" value="F:RNA-directed RNA polymerase activity"/>
    <property type="evidence" value="ECO:0007669"/>
    <property type="project" value="UniProtKB-KW"/>
</dbReference>
<name>A0A9E8A9D7_9VIRU</name>
<keyword evidence="1" id="KW-0696">RNA-directed RNA polymerase</keyword>
<keyword evidence="1" id="KW-0808">Transferase</keyword>
<protein>
    <submittedName>
        <fullName evidence="1">RNA-dependent RNA polymerase</fullName>
    </submittedName>
</protein>
<dbReference type="EMBL" id="ON746426">
    <property type="protein sequence ID" value="UYL95374.1"/>
    <property type="molecule type" value="Genomic_RNA"/>
</dbReference>
<organism evidence="1">
    <name type="scientific">Tonghua Narna tick virus 1</name>
    <dbReference type="NCBI Taxonomy" id="2972228"/>
    <lineage>
        <taxon>Viruses</taxon>
        <taxon>Riboviria</taxon>
        <taxon>Orthornavirae</taxon>
        <taxon>Lenarviricota</taxon>
        <taxon>Amabiliviricetes</taxon>
        <taxon>Wolframvirales</taxon>
        <taxon>Narnaviridae</taxon>
    </lineage>
</organism>
<proteinExistence type="predicted"/>
<reference evidence="1" key="1">
    <citation type="submission" date="2022-05" db="EMBL/GenBank/DDBJ databases">
        <authorList>
            <person name="Cao W."/>
            <person name="Jia N."/>
            <person name="Lam T.T.-Y."/>
            <person name="Ni X."/>
            <person name="Liu J."/>
        </authorList>
    </citation>
    <scope>NUCLEOTIDE SEQUENCE</scope>
    <source>
        <strain evidence="1">TIGMIC 1</strain>
    </source>
</reference>
<accession>A0A9E8A9D7</accession>
<keyword evidence="1" id="KW-0548">Nucleotidyltransferase</keyword>
<sequence>MVVFSHNCLPLTSNLKGLRGSIDKSNENTGGEEQLFHWERLVRRLVRAVRLGDPGKDPITWTYEFDSLWSPKLRDSRGRRINFYRSSQETIICLLSSRTYWYKRLPKAQQQKVKNLCSDTKGRRFLRDCLHTADGVLVSLLFGFPELFLNGYEYSDQITNSILCNCFHNYSSFQTDLKKLRKTFRRAAFSKERVTLNYDMLRSMSYMVRPLQILNEYAGRSSKEKMFRVGMFCQTRSTGLAGADQVKSSVEEFIQGVTTPGVFAPNELLTDSISQVVKAIAAQPTFGTNPEFKISMSTSACRESSKKNEGKFGYLKTLVRGCSKVIPPLREGISGTLGNWLWPEAQQRLREDPEDVLSVNVAAVRENGKARVVTSGSFWKDVALQPFSHITLHAIKTFDNLKSSLQAAKLGWKFISEIEYEYDGIGKYNWIFDTPGVCLYTSDWKRATDGPTPESGWALSGKLFKDMGLGPTELETIKSYWLGRKKLFYKGQHVGWLVRGIPMGDPITKTNLCLAHVVCDLYAKAKTGCLSHERGNGDDTAAFCSSPEYAKYHLEAAEMLGYERSPEDDVVTSDWGTYAEEYFYKPVSKVNTCRWAMRRGKQDLLPYLDLPKGRIMIGTTKDRVDFSSDPRGKVSLMGHEEEYAMRLDGPGNTIFSIASAIQDVHLSTLDYQTPLFLPRQVFGVGKAVPGWDVQSYLNMLERTEPWKKALYLRSMAELVGREPVLVTDLRGALKESNHFDGEMMVEVTTIPKSDPVRKHIAVLADDYDKYPMGSLQKLVSLGMLVPESKLTKYYLFQERLTSLEQDLKKDLFEVVKARMATSDAEIFGSPREIVEEFCMLFSKRPYLLKGGRAENLYYLDAVKTLEEGNPLRVTNLEFPMLDKFHRRLPPSGRYEEEGVKLFEWFVDNKYFIESEEEFDLPPQAILEDDPIILQSIQNCEYADIFFIVTDDIKLVRKARKLANGYVGRISCYDYLRSVKPDADRSFNTTDHIEYFFEQLYQKPVSIEIDLGSLDTCIRSYQVDSHGFYRAVGIPWREDISVKNIKREPHTATTEFSYHTLDQMGYPWKAYRLPGDTSKSIYNTGPSGLKRAKG</sequence>
<evidence type="ECO:0000313" key="1">
    <source>
        <dbReference type="EMBL" id="UYL95374.1"/>
    </source>
</evidence>